<gene>
    <name evidence="1" type="ORF">AB5J50_48130</name>
</gene>
<dbReference type="RefSeq" id="WP_369264843.1">
    <property type="nucleotide sequence ID" value="NZ_CP163440.1"/>
</dbReference>
<organism evidence="1">
    <name type="scientific">Streptomyces sp. R35</name>
    <dbReference type="NCBI Taxonomy" id="3238630"/>
    <lineage>
        <taxon>Bacteria</taxon>
        <taxon>Bacillati</taxon>
        <taxon>Actinomycetota</taxon>
        <taxon>Actinomycetes</taxon>
        <taxon>Kitasatosporales</taxon>
        <taxon>Streptomycetaceae</taxon>
        <taxon>Streptomyces</taxon>
    </lineage>
</organism>
<reference evidence="1" key="1">
    <citation type="submission" date="2024-07" db="EMBL/GenBank/DDBJ databases">
        <authorList>
            <person name="Yu S.T."/>
        </authorList>
    </citation>
    <scope>NUCLEOTIDE SEQUENCE</scope>
    <source>
        <strain evidence="1">R35</strain>
    </source>
</reference>
<dbReference type="EMBL" id="CP163440">
    <property type="protein sequence ID" value="XDQ68005.1"/>
    <property type="molecule type" value="Genomic_DNA"/>
</dbReference>
<proteinExistence type="predicted"/>
<evidence type="ECO:0000313" key="1">
    <source>
        <dbReference type="EMBL" id="XDQ68005.1"/>
    </source>
</evidence>
<sequence length="52" mass="5442">MARSPVTIEDDRRIGAAADAVVFDVVRTVADRRPGIAGEFESVGARVGAQAD</sequence>
<dbReference type="AlphaFoldDB" id="A0AB39SLB9"/>
<protein>
    <submittedName>
        <fullName evidence="1">Uncharacterized protein</fullName>
    </submittedName>
</protein>
<name>A0AB39SLB9_9ACTN</name>
<accession>A0AB39SLB9</accession>